<feature type="transmembrane region" description="Helical" evidence="1">
    <location>
        <begin position="277"/>
        <end position="297"/>
    </location>
</feature>
<keyword evidence="1" id="KW-0472">Membrane</keyword>
<keyword evidence="1" id="KW-1133">Transmembrane helix</keyword>
<dbReference type="CDD" id="cd00077">
    <property type="entry name" value="HDc"/>
    <property type="match status" value="1"/>
</dbReference>
<dbReference type="AlphaFoldDB" id="A0A1M5C125"/>
<dbReference type="Pfam" id="PF01966">
    <property type="entry name" value="HD"/>
    <property type="match status" value="1"/>
</dbReference>
<dbReference type="InterPro" id="IPR006675">
    <property type="entry name" value="HDIG_dom"/>
</dbReference>
<evidence type="ECO:0000313" key="3">
    <source>
        <dbReference type="EMBL" id="SHF48463.1"/>
    </source>
</evidence>
<keyword evidence="3" id="KW-0378">Hydrolase</keyword>
<dbReference type="RefSeq" id="WP_073239960.1">
    <property type="nucleotide sequence ID" value="NZ_FQUY01000027.1"/>
</dbReference>
<dbReference type="PANTHER" id="PTHR36442">
    <property type="entry name" value="CYCLIC-DI-AMP PHOSPHODIESTERASE PGPH"/>
    <property type="match status" value="1"/>
</dbReference>
<feature type="transmembrane region" description="Helical" evidence="1">
    <location>
        <begin position="362"/>
        <end position="378"/>
    </location>
</feature>
<sequence>MFSWREIGGGLVRGLKYLFKNENFRRYLAAGLFFLLITILVSFEFVPQKVNLQVGQISPSTIYAPKSVVYIDQEKTSEERRKAMEKVPRVPEINQEVSAAVRKDINQVLQDVKSVQAEPETDTATKVTRLKSLIPFDLPEQTLEKLAVGSQTNTDQLAEGIDAVLTEVLDQGEGITPDKLSEAKDRGAAKLAARQFSEPYRRLGQGLIRQFLRANAFFDEEKYRLLQQEAAESVPPVRVSIQYRERIISQGDVVTEEHITKLQALGLSRPQHTFTTLLGTGLLVALLMSVVLLYTYIHHKDIYRNGSYLNLIGIISLITLVVSRAVMAINISHWPEFGALFGYLAPLAAAGMLITILLDSRLALLLVMNLSLLLGVMAGNQFHYSLVGFVGGVSGVYSVSKLSQRGDLVRAGIYVGATNVVIIAVVGLITGFPWYLLVTSSLALGIANGLLSSILTNGALPYLETSFGITSTVRLLELSNPNNPLLKKLLTEAPGTYHHSILVGNLAEAAAESVGAEPLVVRVGAYYHDIGKIKRPYFFIENQLGGDNPHDKIAPTLSTLILTSHIKDGVELAREHKLPQPIIDIIEQHHGKSLCSFFYHKALEGDRTESVNEEDFRYEGPKPKTKEAAIVMLADNIEAAVRSLQNPTPGRVEGLVRKIIKDRLMDGQLDECNLTLKDLDAIANSFLRVLSGIFHNRIEYPDMKQEMERRKTPHAGSRK</sequence>
<feature type="transmembrane region" description="Helical" evidence="1">
    <location>
        <begin position="27"/>
        <end position="46"/>
    </location>
</feature>
<feature type="domain" description="HD/PDEase" evidence="2">
    <location>
        <begin position="492"/>
        <end position="649"/>
    </location>
</feature>
<dbReference type="PANTHER" id="PTHR36442:SF1">
    <property type="entry name" value="CYCLIC-DI-AMP PHOSPHODIESTERASE PGPH"/>
    <property type="match status" value="1"/>
</dbReference>
<dbReference type="NCBIfam" id="TIGR00277">
    <property type="entry name" value="HDIG"/>
    <property type="match status" value="1"/>
</dbReference>
<dbReference type="EMBL" id="FQUY01000027">
    <property type="protein sequence ID" value="SHF48463.1"/>
    <property type="molecule type" value="Genomic_DNA"/>
</dbReference>
<dbReference type="InterPro" id="IPR011621">
    <property type="entry name" value="Metal-dep_PHydrolase_7TM_intra"/>
</dbReference>
<evidence type="ECO:0000256" key="1">
    <source>
        <dbReference type="SAM" id="Phobius"/>
    </source>
</evidence>
<dbReference type="Gene3D" id="1.10.3210.10">
    <property type="entry name" value="Hypothetical protein af1432"/>
    <property type="match status" value="1"/>
</dbReference>
<keyword evidence="1" id="KW-0812">Transmembrane</keyword>
<name>A0A1M5C125_9FIRM</name>
<dbReference type="Proteomes" id="UP000184148">
    <property type="component" value="Unassembled WGS sequence"/>
</dbReference>
<dbReference type="InterPro" id="IPR003607">
    <property type="entry name" value="HD/PDEase_dom"/>
</dbReference>
<feature type="transmembrane region" description="Helical" evidence="1">
    <location>
        <begin position="412"/>
        <end position="436"/>
    </location>
</feature>
<dbReference type="InterPro" id="IPR011624">
    <property type="entry name" value="Metal-dep_PHydrolase_7TM_extra"/>
</dbReference>
<reference evidence="4" key="1">
    <citation type="submission" date="2016-11" db="EMBL/GenBank/DDBJ databases">
        <authorList>
            <person name="Varghese N."/>
            <person name="Submissions S."/>
        </authorList>
    </citation>
    <scope>NUCLEOTIDE SEQUENCE [LARGE SCALE GENOMIC DNA]</scope>
    <source>
        <strain evidence="4">DSM 12395</strain>
    </source>
</reference>
<evidence type="ECO:0000313" key="4">
    <source>
        <dbReference type="Proteomes" id="UP000184148"/>
    </source>
</evidence>
<feature type="transmembrane region" description="Helical" evidence="1">
    <location>
        <begin position="384"/>
        <end position="400"/>
    </location>
</feature>
<dbReference type="OrthoDB" id="9806952at2"/>
<evidence type="ECO:0000259" key="2">
    <source>
        <dbReference type="SMART" id="SM00471"/>
    </source>
</evidence>
<dbReference type="STRING" id="1121429.SAMN02745133_02763"/>
<gene>
    <name evidence="3" type="ORF">SAMN02745133_02763</name>
</gene>
<dbReference type="Pfam" id="PF07698">
    <property type="entry name" value="7TM-7TMR_HD"/>
    <property type="match status" value="1"/>
</dbReference>
<dbReference type="Pfam" id="PF07697">
    <property type="entry name" value="7TMR-HDED"/>
    <property type="match status" value="1"/>
</dbReference>
<dbReference type="InterPro" id="IPR006674">
    <property type="entry name" value="HD_domain"/>
</dbReference>
<protein>
    <submittedName>
        <fullName evidence="3">Metal dependent phosphohydrolase</fullName>
    </submittedName>
</protein>
<organism evidence="3 4">
    <name type="scientific">Desulforamulus putei DSM 12395</name>
    <dbReference type="NCBI Taxonomy" id="1121429"/>
    <lineage>
        <taxon>Bacteria</taxon>
        <taxon>Bacillati</taxon>
        <taxon>Bacillota</taxon>
        <taxon>Clostridia</taxon>
        <taxon>Eubacteriales</taxon>
        <taxon>Peptococcaceae</taxon>
        <taxon>Desulforamulus</taxon>
    </lineage>
</organism>
<proteinExistence type="predicted"/>
<keyword evidence="4" id="KW-1185">Reference proteome</keyword>
<dbReference type="GO" id="GO:0016787">
    <property type="term" value="F:hydrolase activity"/>
    <property type="evidence" value="ECO:0007669"/>
    <property type="project" value="UniProtKB-KW"/>
</dbReference>
<dbReference type="SUPFAM" id="SSF109604">
    <property type="entry name" value="HD-domain/PDEase-like"/>
    <property type="match status" value="1"/>
</dbReference>
<accession>A0A1M5C125</accession>
<feature type="transmembrane region" description="Helical" evidence="1">
    <location>
        <begin position="337"/>
        <end position="357"/>
    </location>
</feature>
<feature type="transmembrane region" description="Helical" evidence="1">
    <location>
        <begin position="309"/>
        <end position="331"/>
    </location>
</feature>
<dbReference type="InterPro" id="IPR052722">
    <property type="entry name" value="PgpH_phosphodiesterase"/>
</dbReference>
<dbReference type="SMART" id="SM00471">
    <property type="entry name" value="HDc"/>
    <property type="match status" value="1"/>
</dbReference>